<sequence>MRIVRNVAAIFMLAGLGFTGSVQAADDPIATRQAIMSSVGAAAGLGGGMMKGEVTFSPVAGKAAIATMNAAAASFGDFFPEGSDQGDTGALPAIWENADGFAAELAKFSAAAGKAMEASGKDGPADLDAFKAAMGPVFGTCKSCHETYRKKN</sequence>
<comment type="PTM">
    <text evidence="7">Binds 1 heme group per subunit.</text>
</comment>
<keyword evidence="8" id="KW-0732">Signal</keyword>
<reference evidence="10" key="1">
    <citation type="submission" date="2015-07" db="EMBL/GenBank/DDBJ databases">
        <authorList>
            <person name="Rodrigo-Torres Lidia"/>
            <person name="Arahal R.David."/>
        </authorList>
    </citation>
    <scope>NUCLEOTIDE SEQUENCE [LARGE SCALE GENOMIC DNA]</scope>
    <source>
        <strain evidence="10">CECT 5096</strain>
    </source>
</reference>
<evidence type="ECO:0000313" key="10">
    <source>
        <dbReference type="Proteomes" id="UP000049983"/>
    </source>
</evidence>
<dbReference type="InterPro" id="IPR002321">
    <property type="entry name" value="Cyt_c_II"/>
</dbReference>
<dbReference type="GeneID" id="97667830"/>
<dbReference type="GO" id="GO:0009055">
    <property type="term" value="F:electron transfer activity"/>
    <property type="evidence" value="ECO:0007669"/>
    <property type="project" value="InterPro"/>
</dbReference>
<organism evidence="9 10">
    <name type="scientific">Roseibium album</name>
    <dbReference type="NCBI Taxonomy" id="311410"/>
    <lineage>
        <taxon>Bacteria</taxon>
        <taxon>Pseudomonadati</taxon>
        <taxon>Pseudomonadota</taxon>
        <taxon>Alphaproteobacteria</taxon>
        <taxon>Hyphomicrobiales</taxon>
        <taxon>Stappiaceae</taxon>
        <taxon>Roseibium</taxon>
    </lineage>
</organism>
<evidence type="ECO:0000256" key="4">
    <source>
        <dbReference type="ARBA" id="ARBA00022982"/>
    </source>
</evidence>
<dbReference type="GO" id="GO:0022900">
    <property type="term" value="P:electron transport chain"/>
    <property type="evidence" value="ECO:0007669"/>
    <property type="project" value="InterPro"/>
</dbReference>
<dbReference type="Pfam" id="PF01322">
    <property type="entry name" value="Cytochrom_C_2"/>
    <property type="match status" value="1"/>
</dbReference>
<dbReference type="GO" id="GO:0020037">
    <property type="term" value="F:heme binding"/>
    <property type="evidence" value="ECO:0007669"/>
    <property type="project" value="InterPro"/>
</dbReference>
<keyword evidence="3 6" id="KW-0479">Metal-binding</keyword>
<dbReference type="RefSeq" id="WP_055116251.1">
    <property type="nucleotide sequence ID" value="NZ_CXWA01000003.1"/>
</dbReference>
<dbReference type="AlphaFoldDB" id="A0A0M7AH01"/>
<accession>A0A0M7AH01</accession>
<dbReference type="InterPro" id="IPR012127">
    <property type="entry name" value="Cyt_c_prime"/>
</dbReference>
<dbReference type="InterPro" id="IPR010980">
    <property type="entry name" value="Cyt_c/b562"/>
</dbReference>
<keyword evidence="10" id="KW-1185">Reference proteome</keyword>
<keyword evidence="5 6" id="KW-0408">Iron</keyword>
<evidence type="ECO:0000256" key="3">
    <source>
        <dbReference type="ARBA" id="ARBA00022723"/>
    </source>
</evidence>
<dbReference type="GO" id="GO:0005506">
    <property type="term" value="F:iron ion binding"/>
    <property type="evidence" value="ECO:0007669"/>
    <property type="project" value="InterPro"/>
</dbReference>
<dbReference type="PROSITE" id="PS51009">
    <property type="entry name" value="CYTCII"/>
    <property type="match status" value="1"/>
</dbReference>
<dbReference type="GO" id="GO:0042597">
    <property type="term" value="C:periplasmic space"/>
    <property type="evidence" value="ECO:0007669"/>
    <property type="project" value="InterPro"/>
</dbReference>
<dbReference type="Gene3D" id="1.20.120.10">
    <property type="entry name" value="Cytochrome c/b562"/>
    <property type="match status" value="1"/>
</dbReference>
<name>A0A0M7AH01_9HYPH</name>
<gene>
    <name evidence="9" type="ORF">LA5096_00366</name>
</gene>
<keyword evidence="1" id="KW-0813">Transport</keyword>
<dbReference type="STRING" id="311410.LA5095_02997"/>
<dbReference type="Proteomes" id="UP000049983">
    <property type="component" value="Unassembled WGS sequence"/>
</dbReference>
<keyword evidence="2 7" id="KW-0349">Heme</keyword>
<evidence type="ECO:0000313" key="9">
    <source>
        <dbReference type="EMBL" id="CTQ64391.1"/>
    </source>
</evidence>
<evidence type="ECO:0000256" key="6">
    <source>
        <dbReference type="PIRSR" id="PIRSR000027-1"/>
    </source>
</evidence>
<keyword evidence="4" id="KW-0249">Electron transport</keyword>
<feature type="binding site" description="covalent" evidence="7">
    <location>
        <position position="144"/>
    </location>
    <ligand>
        <name>heme c</name>
        <dbReference type="ChEBI" id="CHEBI:61717"/>
    </ligand>
</feature>
<evidence type="ECO:0000256" key="5">
    <source>
        <dbReference type="ARBA" id="ARBA00023004"/>
    </source>
</evidence>
<evidence type="ECO:0000256" key="2">
    <source>
        <dbReference type="ARBA" id="ARBA00022617"/>
    </source>
</evidence>
<dbReference type="OrthoDB" id="7596534at2"/>
<evidence type="ECO:0000256" key="7">
    <source>
        <dbReference type="PIRSR" id="PIRSR000027-2"/>
    </source>
</evidence>
<feature type="chain" id="PRO_5009788021" evidence="8">
    <location>
        <begin position="25"/>
        <end position="152"/>
    </location>
</feature>
<dbReference type="PIRSF" id="PIRSF000027">
    <property type="entry name" value="Cytc_c_prime"/>
    <property type="match status" value="1"/>
</dbReference>
<evidence type="ECO:0000256" key="1">
    <source>
        <dbReference type="ARBA" id="ARBA00022448"/>
    </source>
</evidence>
<feature type="binding site" description="covalent" evidence="7">
    <location>
        <position position="141"/>
    </location>
    <ligand>
        <name>heme c</name>
        <dbReference type="ChEBI" id="CHEBI:61717"/>
    </ligand>
</feature>
<dbReference type="SUPFAM" id="SSF47175">
    <property type="entry name" value="Cytochromes"/>
    <property type="match status" value="1"/>
</dbReference>
<feature type="signal peptide" evidence="8">
    <location>
        <begin position="1"/>
        <end position="24"/>
    </location>
</feature>
<evidence type="ECO:0000256" key="8">
    <source>
        <dbReference type="SAM" id="SignalP"/>
    </source>
</evidence>
<dbReference type="EMBL" id="CXWC01000001">
    <property type="protein sequence ID" value="CTQ64391.1"/>
    <property type="molecule type" value="Genomic_DNA"/>
</dbReference>
<protein>
    <submittedName>
        <fullName evidence="9">Cytochrome c556</fullName>
    </submittedName>
</protein>
<feature type="binding site" description="axial binding residue" evidence="6">
    <location>
        <position position="145"/>
    </location>
    <ligand>
        <name>heme c</name>
        <dbReference type="ChEBI" id="CHEBI:61717"/>
    </ligand>
    <ligandPart>
        <name>Fe</name>
        <dbReference type="ChEBI" id="CHEBI:18248"/>
    </ligandPart>
</feature>
<proteinExistence type="predicted"/>